<protein>
    <recommendedName>
        <fullName evidence="4">Ig-like domain-containing protein</fullName>
    </recommendedName>
</protein>
<dbReference type="STRING" id="35752.SAMN05421541_110106"/>
<evidence type="ECO:0000256" key="1">
    <source>
        <dbReference type="SAM" id="SignalP"/>
    </source>
</evidence>
<accession>A0A1I2IIR2</accession>
<dbReference type="Proteomes" id="UP000199645">
    <property type="component" value="Unassembled WGS sequence"/>
</dbReference>
<dbReference type="OrthoDB" id="3477650at2"/>
<keyword evidence="3" id="KW-1185">Reference proteome</keyword>
<name>A0A1I2IIR2_9ACTN</name>
<evidence type="ECO:0000313" key="3">
    <source>
        <dbReference type="Proteomes" id="UP000199645"/>
    </source>
</evidence>
<reference evidence="2 3" key="1">
    <citation type="submission" date="2016-10" db="EMBL/GenBank/DDBJ databases">
        <authorList>
            <person name="de Groot N.N."/>
        </authorList>
    </citation>
    <scope>NUCLEOTIDE SEQUENCE [LARGE SCALE GENOMIC DNA]</scope>
    <source>
        <strain evidence="2 3">DSM 43019</strain>
    </source>
</reference>
<keyword evidence="1" id="KW-0732">Signal</keyword>
<feature type="chain" id="PRO_5011687160" description="Ig-like domain-containing protein" evidence="1">
    <location>
        <begin position="32"/>
        <end position="154"/>
    </location>
</feature>
<dbReference type="RefSeq" id="WP_093618603.1">
    <property type="nucleotide sequence ID" value="NZ_BOMT01000058.1"/>
</dbReference>
<dbReference type="AlphaFoldDB" id="A0A1I2IIR2"/>
<organism evidence="2 3">
    <name type="scientific">Actinoplanes philippinensis</name>
    <dbReference type="NCBI Taxonomy" id="35752"/>
    <lineage>
        <taxon>Bacteria</taxon>
        <taxon>Bacillati</taxon>
        <taxon>Actinomycetota</taxon>
        <taxon>Actinomycetes</taxon>
        <taxon>Micromonosporales</taxon>
        <taxon>Micromonosporaceae</taxon>
        <taxon>Actinoplanes</taxon>
    </lineage>
</organism>
<feature type="signal peptide" evidence="1">
    <location>
        <begin position="1"/>
        <end position="31"/>
    </location>
</feature>
<evidence type="ECO:0008006" key="4">
    <source>
        <dbReference type="Google" id="ProtNLM"/>
    </source>
</evidence>
<dbReference type="EMBL" id="FONV01000010">
    <property type="protein sequence ID" value="SFF42242.1"/>
    <property type="molecule type" value="Genomic_DNA"/>
</dbReference>
<proteinExistence type="predicted"/>
<sequence length="154" mass="16146">MLFIKKASALFGSSVAAAAALLIGDPSAASAAENTHFVPEATTIKWNGTTATVTFLEVAVELDANVTTISTRVTAEVDAVCTNDESTLTIHRTASSLRANDYLISFDGTVPGTAKVPLRVQGLNVSGYTCVVEHIAMTAELEDFWTGATLTHKA</sequence>
<gene>
    <name evidence="2" type="ORF">SAMN05421541_110106</name>
</gene>
<evidence type="ECO:0000313" key="2">
    <source>
        <dbReference type="EMBL" id="SFF42242.1"/>
    </source>
</evidence>